<proteinExistence type="predicted"/>
<evidence type="ECO:0000256" key="10">
    <source>
        <dbReference type="ARBA" id="ARBA00022989"/>
    </source>
</evidence>
<evidence type="ECO:0000313" key="15">
    <source>
        <dbReference type="EMBL" id="MDP9844393.1"/>
    </source>
</evidence>
<keyword evidence="7" id="KW-0808">Transferase</keyword>
<feature type="transmembrane region" description="Helical" evidence="13">
    <location>
        <begin position="277"/>
        <end position="300"/>
    </location>
</feature>
<evidence type="ECO:0000256" key="5">
    <source>
        <dbReference type="ARBA" id="ARBA00022553"/>
    </source>
</evidence>
<keyword evidence="4" id="KW-1003">Cell membrane</keyword>
<keyword evidence="3" id="KW-0813">Transport</keyword>
<evidence type="ECO:0000256" key="6">
    <source>
        <dbReference type="ARBA" id="ARBA00022597"/>
    </source>
</evidence>
<comment type="caution">
    <text evidence="15">The sequence shown here is derived from an EMBL/GenBank/DDBJ whole genome shotgun (WGS) entry which is preliminary data.</text>
</comment>
<keyword evidence="6" id="KW-0762">Sugar transport</keyword>
<keyword evidence="8" id="KW-0598">Phosphotransferase system</keyword>
<evidence type="ECO:0000256" key="11">
    <source>
        <dbReference type="ARBA" id="ARBA00023136"/>
    </source>
</evidence>
<keyword evidence="10 13" id="KW-1133">Transmembrane helix</keyword>
<dbReference type="Pfam" id="PF02378">
    <property type="entry name" value="PTS_EIIC"/>
    <property type="match status" value="1"/>
</dbReference>
<dbReference type="PANTHER" id="PTHR30181">
    <property type="entry name" value="MANNITOL PERMEASE IIC COMPONENT"/>
    <property type="match status" value="1"/>
</dbReference>
<protein>
    <submittedName>
        <fullName evidence="15">PTS system mannitol-specific IIC component</fullName>
    </submittedName>
</protein>
<feature type="domain" description="PTS EIIC type-2" evidence="14">
    <location>
        <begin position="20"/>
        <end position="350"/>
    </location>
</feature>
<dbReference type="Proteomes" id="UP001225356">
    <property type="component" value="Unassembled WGS sequence"/>
</dbReference>
<feature type="transmembrane region" description="Helical" evidence="13">
    <location>
        <begin position="320"/>
        <end position="344"/>
    </location>
</feature>
<evidence type="ECO:0000256" key="3">
    <source>
        <dbReference type="ARBA" id="ARBA00022448"/>
    </source>
</evidence>
<dbReference type="InterPro" id="IPR050893">
    <property type="entry name" value="Sugar_PTS"/>
</dbReference>
<feature type="compositionally biased region" description="Basic and acidic residues" evidence="12">
    <location>
        <begin position="359"/>
        <end position="371"/>
    </location>
</feature>
<sequence length="383" mass="39729">MTEYTPTVQGTGVRATIQRFGGHLAGMIMPNIGAFIAWGLITALFIPTGWLPNEDFAKLVDPIIKTLLPILIGYTGGRMVHGQRGAVVGAVATMGVVVGADIPMFLGAMIIGPLAAYLLKLVDGFIQDRTKAGFEMLVDNFTAGIIGGGMALLGLKAIGPLVEVVTEWAGDVVAWLVGHNLLPLASVLIEPAKVLFLNNAINHGVLGPLGVAEAVEHGKSILFMLESNPGPGLGLLLAFMFFGPRALRPSTPAAIIIHFLGGIHEIYFPYVLMKPRLILAVIAGGAAGILVFIATGAGLVATPSPGSIFAYLAVTPRGGWFGVIAGILAATAASFLVASALLGFGRGEKAEAAETGEDGDSRDSRDSRENTVEPETSSVAKEA</sequence>
<evidence type="ECO:0000256" key="4">
    <source>
        <dbReference type="ARBA" id="ARBA00022475"/>
    </source>
</evidence>
<feature type="transmembrane region" description="Helical" evidence="13">
    <location>
        <begin position="229"/>
        <end position="247"/>
    </location>
</feature>
<evidence type="ECO:0000256" key="8">
    <source>
        <dbReference type="ARBA" id="ARBA00022683"/>
    </source>
</evidence>
<dbReference type="InterPro" id="IPR013014">
    <property type="entry name" value="PTS_EIIC_2"/>
</dbReference>
<keyword evidence="9 13" id="KW-0812">Transmembrane</keyword>
<name>A0ABT9QCD4_9ACTN</name>
<dbReference type="InterPro" id="IPR003352">
    <property type="entry name" value="PTS_EIIC"/>
</dbReference>
<evidence type="ECO:0000313" key="16">
    <source>
        <dbReference type="Proteomes" id="UP001225356"/>
    </source>
</evidence>
<evidence type="ECO:0000256" key="12">
    <source>
        <dbReference type="SAM" id="MobiDB-lite"/>
    </source>
</evidence>
<comment type="subcellular location">
    <subcellularLocation>
        <location evidence="2">Cell membrane</location>
        <topology evidence="2">Multi-pass membrane protein</topology>
    </subcellularLocation>
</comment>
<feature type="transmembrane region" description="Helical" evidence="13">
    <location>
        <begin position="168"/>
        <end position="189"/>
    </location>
</feature>
<dbReference type="EMBL" id="JAUSQU010000001">
    <property type="protein sequence ID" value="MDP9844393.1"/>
    <property type="molecule type" value="Genomic_DNA"/>
</dbReference>
<feature type="transmembrane region" description="Helical" evidence="13">
    <location>
        <begin position="140"/>
        <end position="162"/>
    </location>
</feature>
<feature type="transmembrane region" description="Helical" evidence="13">
    <location>
        <begin position="24"/>
        <end position="46"/>
    </location>
</feature>
<dbReference type="PROSITE" id="PS51104">
    <property type="entry name" value="PTS_EIIC_TYPE_2"/>
    <property type="match status" value="1"/>
</dbReference>
<evidence type="ECO:0000259" key="14">
    <source>
        <dbReference type="PROSITE" id="PS51104"/>
    </source>
</evidence>
<evidence type="ECO:0000256" key="2">
    <source>
        <dbReference type="ARBA" id="ARBA00004651"/>
    </source>
</evidence>
<dbReference type="NCBIfam" id="TIGR00851">
    <property type="entry name" value="mtlA"/>
    <property type="match status" value="1"/>
</dbReference>
<keyword evidence="16" id="KW-1185">Reference proteome</keyword>
<evidence type="ECO:0000256" key="9">
    <source>
        <dbReference type="ARBA" id="ARBA00022692"/>
    </source>
</evidence>
<keyword evidence="11 13" id="KW-0472">Membrane</keyword>
<feature type="transmembrane region" description="Helical" evidence="13">
    <location>
        <begin position="253"/>
        <end position="270"/>
    </location>
</feature>
<dbReference type="PANTHER" id="PTHR30181:SF2">
    <property type="entry name" value="PTS SYSTEM MANNITOL-SPECIFIC EIICBA COMPONENT"/>
    <property type="match status" value="1"/>
</dbReference>
<dbReference type="RefSeq" id="WP_307559217.1">
    <property type="nucleotide sequence ID" value="NZ_JAUSQU010000001.1"/>
</dbReference>
<evidence type="ECO:0000256" key="1">
    <source>
        <dbReference type="ARBA" id="ARBA00002434"/>
    </source>
</evidence>
<feature type="region of interest" description="Disordered" evidence="12">
    <location>
        <begin position="350"/>
        <end position="383"/>
    </location>
</feature>
<keyword evidence="5" id="KW-0597">Phosphoprotein</keyword>
<reference evidence="15 16" key="1">
    <citation type="submission" date="2023-07" db="EMBL/GenBank/DDBJ databases">
        <title>Sequencing the genomes of 1000 actinobacteria strains.</title>
        <authorList>
            <person name="Klenk H.-P."/>
        </authorList>
    </citation>
    <scope>NUCLEOTIDE SEQUENCE [LARGE SCALE GENOMIC DNA]</scope>
    <source>
        <strain evidence="15 16">DSM 46740</strain>
    </source>
</reference>
<accession>A0ABT9QCD4</accession>
<comment type="function">
    <text evidence="1">The phosphoenolpyruvate-dependent sugar phosphotransferase system (sugar PTS), a major carbohydrate active transport system, catalyzes the phosphorylation of incoming sugar substrates concomitantly with their translocation across the cell membrane. The enzyme II CmtAB PTS system is involved in D-mannitol transport.</text>
</comment>
<gene>
    <name evidence="15" type="ORF">J2853_003604</name>
</gene>
<feature type="transmembrane region" description="Helical" evidence="13">
    <location>
        <begin position="86"/>
        <end position="119"/>
    </location>
</feature>
<feature type="compositionally biased region" description="Polar residues" evidence="12">
    <location>
        <begin position="373"/>
        <end position="383"/>
    </location>
</feature>
<organism evidence="15 16">
    <name type="scientific">Streptosporangium lutulentum</name>
    <dbReference type="NCBI Taxonomy" id="1461250"/>
    <lineage>
        <taxon>Bacteria</taxon>
        <taxon>Bacillati</taxon>
        <taxon>Actinomycetota</taxon>
        <taxon>Actinomycetes</taxon>
        <taxon>Streptosporangiales</taxon>
        <taxon>Streptosporangiaceae</taxon>
        <taxon>Streptosporangium</taxon>
    </lineage>
</organism>
<evidence type="ECO:0000256" key="13">
    <source>
        <dbReference type="SAM" id="Phobius"/>
    </source>
</evidence>
<dbReference type="InterPro" id="IPR004718">
    <property type="entry name" value="PTS_IIC_mtl"/>
</dbReference>
<evidence type="ECO:0000256" key="7">
    <source>
        <dbReference type="ARBA" id="ARBA00022679"/>
    </source>
</evidence>